<gene>
    <name evidence="4" type="ORF">NNL39_11575</name>
</gene>
<evidence type="ECO:0000313" key="5">
    <source>
        <dbReference type="Proteomes" id="UP001060039"/>
    </source>
</evidence>
<organism evidence="4 5">
    <name type="scientific">Microcella humidisoli</name>
    <dbReference type="NCBI Taxonomy" id="2963406"/>
    <lineage>
        <taxon>Bacteria</taxon>
        <taxon>Bacillati</taxon>
        <taxon>Actinomycetota</taxon>
        <taxon>Actinomycetes</taxon>
        <taxon>Micrococcales</taxon>
        <taxon>Microbacteriaceae</taxon>
        <taxon>Microcella</taxon>
    </lineage>
</organism>
<evidence type="ECO:0000259" key="3">
    <source>
        <dbReference type="Pfam" id="PF13439"/>
    </source>
</evidence>
<protein>
    <submittedName>
        <fullName evidence="4">Glycosyltransferase family 4 protein</fullName>
    </submittedName>
</protein>
<dbReference type="Proteomes" id="UP001060039">
    <property type="component" value="Chromosome"/>
</dbReference>
<dbReference type="RefSeq" id="WP_255159430.1">
    <property type="nucleotide sequence ID" value="NZ_CP101497.1"/>
</dbReference>
<proteinExistence type="predicted"/>
<feature type="domain" description="Glycosyltransferase subfamily 4-like N-terminal" evidence="3">
    <location>
        <begin position="70"/>
        <end position="176"/>
    </location>
</feature>
<keyword evidence="1" id="KW-0328">Glycosyltransferase</keyword>
<dbReference type="Pfam" id="PF13692">
    <property type="entry name" value="Glyco_trans_1_4"/>
    <property type="match status" value="1"/>
</dbReference>
<dbReference type="EMBL" id="CP101497">
    <property type="protein sequence ID" value="UTT62287.1"/>
    <property type="molecule type" value="Genomic_DNA"/>
</dbReference>
<sequence>MKIVVDCRYVRFPRHDGISRFTAGLVDALLPLLADGESLELLISDERQLPMLPEGLPWHLVSGPTSPREPVVARQVNRVRPDVVFSPMQTMGALGRRYPLVLTLHDLIYYAHPTPPRDLPWPVRLGWRLYHLAWWPQRLLLNRADAVVTVSETTRALMRQHRLTRRSITVVPNAADRPVSVAPRVRPEGVELVYMGSFMPYKGVDTLVAALHHLPGARLHLLSRIRPADRVRFEAAAPAGSLVVHDGVSDEEYAQLLDSATALVTASRDEGFGIPLVEAMGRGTPVVVSDIPIFREIGGETALYAATGDAEAFAARITELLAAGEWERRSAAAPAEAARFDWSRSAAVLLELLREQAALGRSRR</sequence>
<dbReference type="InterPro" id="IPR028098">
    <property type="entry name" value="Glyco_trans_4-like_N"/>
</dbReference>
<dbReference type="PANTHER" id="PTHR46401">
    <property type="entry name" value="GLYCOSYLTRANSFERASE WBBK-RELATED"/>
    <property type="match status" value="1"/>
</dbReference>
<keyword evidence="5" id="KW-1185">Reference proteome</keyword>
<evidence type="ECO:0000256" key="2">
    <source>
        <dbReference type="ARBA" id="ARBA00022679"/>
    </source>
</evidence>
<dbReference type="Gene3D" id="3.40.50.2000">
    <property type="entry name" value="Glycogen Phosphorylase B"/>
    <property type="match status" value="2"/>
</dbReference>
<keyword evidence="2" id="KW-0808">Transferase</keyword>
<accession>A0ABY5FVX2</accession>
<dbReference type="Pfam" id="PF13439">
    <property type="entry name" value="Glyco_transf_4"/>
    <property type="match status" value="1"/>
</dbReference>
<dbReference type="CDD" id="cd03809">
    <property type="entry name" value="GT4_MtfB-like"/>
    <property type="match status" value="1"/>
</dbReference>
<evidence type="ECO:0000256" key="1">
    <source>
        <dbReference type="ARBA" id="ARBA00022676"/>
    </source>
</evidence>
<dbReference type="PANTHER" id="PTHR46401:SF2">
    <property type="entry name" value="GLYCOSYLTRANSFERASE WBBK-RELATED"/>
    <property type="match status" value="1"/>
</dbReference>
<reference evidence="4" key="1">
    <citation type="submission" date="2022-07" db="EMBL/GenBank/DDBJ databases">
        <title>Taxonomic analysis of Microcella humidisoli nov. sp., isolated from riverside soil.</title>
        <authorList>
            <person name="Molina K.M."/>
            <person name="Kim S.B."/>
        </authorList>
    </citation>
    <scope>NUCLEOTIDE SEQUENCE</scope>
    <source>
        <strain evidence="4">MMS21-STM10</strain>
    </source>
</reference>
<name>A0ABY5FVX2_9MICO</name>
<evidence type="ECO:0000313" key="4">
    <source>
        <dbReference type="EMBL" id="UTT62287.1"/>
    </source>
</evidence>
<dbReference type="SUPFAM" id="SSF53756">
    <property type="entry name" value="UDP-Glycosyltransferase/glycogen phosphorylase"/>
    <property type="match status" value="1"/>
</dbReference>